<evidence type="ECO:0000256" key="2">
    <source>
        <dbReference type="ARBA" id="ARBA00023122"/>
    </source>
</evidence>
<evidence type="ECO:0000259" key="4">
    <source>
        <dbReference type="PROSITE" id="PS51371"/>
    </source>
</evidence>
<keyword evidence="1" id="KW-0677">Repeat</keyword>
<sequence>MTTAQALHEAASAVYSHLSLTPISQVLRHMHRSRGIKPLISVHEDTELGLSLTIMRNANILAIPVYRIPKAEPTGKVFTGIVSVFDILANTVFQQVFDSMCVDKSQPPLMERDEFQRYTKIMEEEKAFFTTKIGDLVGKTRESSESWILHSYDPLSSLLQILTCDNRHRALIVDDEAISASASNTDDGYGPTAPPSGSFIRLITQTDLVRYLLDTESVLFTEKSQRQTDSILLKKALDTIWKLQAHNVGQIATARTPGVLSEGDQPITPISICQPKPIVSIQSDSSALEGFRTLYIHRVPAVAVVEDTGRLVANLSASDVRGIHSSNLEMFLLPVFDFLESGKRVAGQVKPDQLKTVEPTSLIGAAATSMIVDIIHRMWVVDGEDHPIGVLSMSDILSVFVPEDGAAIQQ</sequence>
<evidence type="ECO:0000256" key="3">
    <source>
        <dbReference type="PROSITE-ProRule" id="PRU00703"/>
    </source>
</evidence>
<dbReference type="EMBL" id="JAFCIX010000333">
    <property type="protein sequence ID" value="KAH6594490.1"/>
    <property type="molecule type" value="Genomic_DNA"/>
</dbReference>
<dbReference type="PANTHER" id="PTHR13780:SF128">
    <property type="entry name" value="CBS DOMAIN-CONTAINING PROTEIN"/>
    <property type="match status" value="1"/>
</dbReference>
<dbReference type="PANTHER" id="PTHR13780">
    <property type="entry name" value="AMP-ACTIVATED PROTEIN KINASE, GAMMA REGULATORY SUBUNIT"/>
    <property type="match status" value="1"/>
</dbReference>
<dbReference type="Gene3D" id="3.10.580.10">
    <property type="entry name" value="CBS-domain"/>
    <property type="match status" value="2"/>
</dbReference>
<dbReference type="InterPro" id="IPR050511">
    <property type="entry name" value="AMPK_gamma/SDS23_families"/>
</dbReference>
<feature type="domain" description="CBS" evidence="4">
    <location>
        <begin position="30"/>
        <end position="99"/>
    </location>
</feature>
<dbReference type="InterPro" id="IPR000644">
    <property type="entry name" value="CBS_dom"/>
</dbReference>
<evidence type="ECO:0000256" key="1">
    <source>
        <dbReference type="ARBA" id="ARBA00022737"/>
    </source>
</evidence>
<reference evidence="5 6" key="1">
    <citation type="submission" date="2021-02" db="EMBL/GenBank/DDBJ databases">
        <title>Variation within the Batrachochytrium salamandrivorans European outbreak.</title>
        <authorList>
            <person name="Kelly M."/>
            <person name="Pasmans F."/>
            <person name="Shea T.P."/>
            <person name="Munoz J.F."/>
            <person name="Carranza S."/>
            <person name="Cuomo C.A."/>
            <person name="Martel A."/>
        </authorList>
    </citation>
    <scope>NUCLEOTIDE SEQUENCE [LARGE SCALE GENOMIC DNA]</scope>
    <source>
        <strain evidence="5 6">AMFP18/2</strain>
    </source>
</reference>
<dbReference type="InterPro" id="IPR046342">
    <property type="entry name" value="CBS_dom_sf"/>
</dbReference>
<dbReference type="SUPFAM" id="SSF54631">
    <property type="entry name" value="CBS-domain pair"/>
    <property type="match status" value="2"/>
</dbReference>
<feature type="domain" description="CBS" evidence="4">
    <location>
        <begin position="349"/>
        <end position="408"/>
    </location>
</feature>
<keyword evidence="6" id="KW-1185">Reference proteome</keyword>
<evidence type="ECO:0000313" key="6">
    <source>
        <dbReference type="Proteomes" id="UP001648503"/>
    </source>
</evidence>
<protein>
    <recommendedName>
        <fullName evidence="4">CBS domain-containing protein</fullName>
    </recommendedName>
</protein>
<keyword evidence="2 3" id="KW-0129">CBS domain</keyword>
<accession>A0ABQ8F9X2</accession>
<dbReference type="PROSITE" id="PS51371">
    <property type="entry name" value="CBS"/>
    <property type="match status" value="2"/>
</dbReference>
<dbReference type="Proteomes" id="UP001648503">
    <property type="component" value="Unassembled WGS sequence"/>
</dbReference>
<name>A0ABQ8F9X2_9FUNG</name>
<evidence type="ECO:0000313" key="5">
    <source>
        <dbReference type="EMBL" id="KAH6594490.1"/>
    </source>
</evidence>
<proteinExistence type="predicted"/>
<dbReference type="SMART" id="SM00116">
    <property type="entry name" value="CBS"/>
    <property type="match status" value="3"/>
</dbReference>
<dbReference type="Pfam" id="PF00571">
    <property type="entry name" value="CBS"/>
    <property type="match status" value="2"/>
</dbReference>
<dbReference type="CDD" id="cd02205">
    <property type="entry name" value="CBS_pair_SF"/>
    <property type="match status" value="1"/>
</dbReference>
<gene>
    <name evidence="5" type="ORF">BASA50_006588</name>
</gene>
<organism evidence="5 6">
    <name type="scientific">Batrachochytrium salamandrivorans</name>
    <dbReference type="NCBI Taxonomy" id="1357716"/>
    <lineage>
        <taxon>Eukaryota</taxon>
        <taxon>Fungi</taxon>
        <taxon>Fungi incertae sedis</taxon>
        <taxon>Chytridiomycota</taxon>
        <taxon>Chytridiomycota incertae sedis</taxon>
        <taxon>Chytridiomycetes</taxon>
        <taxon>Rhizophydiales</taxon>
        <taxon>Rhizophydiales incertae sedis</taxon>
        <taxon>Batrachochytrium</taxon>
    </lineage>
</organism>
<comment type="caution">
    <text evidence="5">The sequence shown here is derived from an EMBL/GenBank/DDBJ whole genome shotgun (WGS) entry which is preliminary data.</text>
</comment>